<dbReference type="AlphaFoldDB" id="A0A5C5TWZ4"/>
<dbReference type="InterPro" id="IPR006311">
    <property type="entry name" value="TAT_signal"/>
</dbReference>
<dbReference type="OrthoDB" id="9861024at2"/>
<gene>
    <name evidence="2" type="ORF">FQY83_16260</name>
</gene>
<feature type="chain" id="PRO_5022766164" evidence="1">
    <location>
        <begin position="27"/>
        <end position="233"/>
    </location>
</feature>
<reference evidence="2 3" key="1">
    <citation type="journal article" date="2008" name="Int. J. Syst. Evol. Microbiol.">
        <title>Luteimonas marina sp. nov., isolated from seawater.</title>
        <authorList>
            <person name="Baik K.S."/>
            <person name="Park S.C."/>
            <person name="Kim M.S."/>
            <person name="Kim E.M."/>
            <person name="Park C."/>
            <person name="Chun J."/>
            <person name="Seong C.N."/>
        </authorList>
    </citation>
    <scope>NUCLEOTIDE SEQUENCE [LARGE SCALE GENOMIC DNA]</scope>
    <source>
        <strain evidence="2 3">FR1330</strain>
    </source>
</reference>
<evidence type="ECO:0000256" key="1">
    <source>
        <dbReference type="SAM" id="SignalP"/>
    </source>
</evidence>
<dbReference type="RefSeq" id="WP_146389046.1">
    <property type="nucleotide sequence ID" value="NZ_VOHK01000008.1"/>
</dbReference>
<proteinExistence type="predicted"/>
<organism evidence="2 3">
    <name type="scientific">Luteimonas marina</name>
    <dbReference type="NCBI Taxonomy" id="488485"/>
    <lineage>
        <taxon>Bacteria</taxon>
        <taxon>Pseudomonadati</taxon>
        <taxon>Pseudomonadota</taxon>
        <taxon>Gammaproteobacteria</taxon>
        <taxon>Lysobacterales</taxon>
        <taxon>Lysobacteraceae</taxon>
        <taxon>Luteimonas</taxon>
    </lineage>
</organism>
<comment type="caution">
    <text evidence="2">The sequence shown here is derived from an EMBL/GenBank/DDBJ whole genome shotgun (WGS) entry which is preliminary data.</text>
</comment>
<protein>
    <submittedName>
        <fullName evidence="2">Uncharacterized protein</fullName>
    </submittedName>
</protein>
<dbReference type="EMBL" id="VOHK01000008">
    <property type="protein sequence ID" value="TWT17842.1"/>
    <property type="molecule type" value="Genomic_DNA"/>
</dbReference>
<name>A0A5C5TWZ4_9GAMM</name>
<dbReference type="Proteomes" id="UP000319980">
    <property type="component" value="Unassembled WGS sequence"/>
</dbReference>
<keyword evidence="1" id="KW-0732">Signal</keyword>
<accession>A0A5C5TWZ4</accession>
<evidence type="ECO:0000313" key="3">
    <source>
        <dbReference type="Proteomes" id="UP000319980"/>
    </source>
</evidence>
<sequence>MPDVPLAGLRRSALHALAASIALAFAGCSEPTPADAEAEASPAANHAPVLQCLPTALLPLPLPLAEGFAATHADAATSPALAECMQSLFGSRTLKSPAAFDRAYGRVFAYHEEDGTLAPATLRHRGLRLFRLGDTGGARVWLLRIDTGTELEEAHLDVLLSTAKADGALVDQLLVGGMGLLYRRDYDVEAADAFSIREETGNARETGPGYRASYRIAPDGRFTLVSGSVLDAP</sequence>
<feature type="signal peptide" evidence="1">
    <location>
        <begin position="1"/>
        <end position="26"/>
    </location>
</feature>
<keyword evidence="3" id="KW-1185">Reference proteome</keyword>
<dbReference type="PROSITE" id="PS51318">
    <property type="entry name" value="TAT"/>
    <property type="match status" value="1"/>
</dbReference>
<evidence type="ECO:0000313" key="2">
    <source>
        <dbReference type="EMBL" id="TWT17842.1"/>
    </source>
</evidence>